<keyword evidence="1" id="KW-0472">Membrane</keyword>
<proteinExistence type="predicted"/>
<dbReference type="InterPro" id="IPR025476">
    <property type="entry name" value="Helitron_helicase-like"/>
</dbReference>
<name>A0AAN9F519_CROPI</name>
<evidence type="ECO:0000313" key="4">
    <source>
        <dbReference type="Proteomes" id="UP001372338"/>
    </source>
</evidence>
<feature type="transmembrane region" description="Helical" evidence="1">
    <location>
        <begin position="177"/>
        <end position="196"/>
    </location>
</feature>
<evidence type="ECO:0000313" key="3">
    <source>
        <dbReference type="EMBL" id="KAK7267465.1"/>
    </source>
</evidence>
<organism evidence="3 4">
    <name type="scientific">Crotalaria pallida</name>
    <name type="common">Smooth rattlebox</name>
    <name type="synonym">Crotalaria striata</name>
    <dbReference type="NCBI Taxonomy" id="3830"/>
    <lineage>
        <taxon>Eukaryota</taxon>
        <taxon>Viridiplantae</taxon>
        <taxon>Streptophyta</taxon>
        <taxon>Embryophyta</taxon>
        <taxon>Tracheophyta</taxon>
        <taxon>Spermatophyta</taxon>
        <taxon>Magnoliopsida</taxon>
        <taxon>eudicotyledons</taxon>
        <taxon>Gunneridae</taxon>
        <taxon>Pentapetalae</taxon>
        <taxon>rosids</taxon>
        <taxon>fabids</taxon>
        <taxon>Fabales</taxon>
        <taxon>Fabaceae</taxon>
        <taxon>Papilionoideae</taxon>
        <taxon>50 kb inversion clade</taxon>
        <taxon>genistoids sensu lato</taxon>
        <taxon>core genistoids</taxon>
        <taxon>Crotalarieae</taxon>
        <taxon>Crotalaria</taxon>
    </lineage>
</organism>
<evidence type="ECO:0000259" key="2">
    <source>
        <dbReference type="Pfam" id="PF14214"/>
    </source>
</evidence>
<dbReference type="AlphaFoldDB" id="A0AAN9F519"/>
<sequence>MPRKNCSELLNSSKSAATDDDYPSDFKSLIGRVLLFKVVNDSVTTSADSCVFKVRSICDDSNIISMYELPGGELSPTKAFPSSYKVPTGEFVPVNSSELEETSAFVSDIMLTPVSLGDDDNVVGMSSSSVKRRLEPEFDDASWTSFQLKDCTFLLAQSQMNPIFMIILSMKLQLWNLIYWELLCINLCLIIVNIQMKLDAMMEDFKKGHVFGEVVAGMYTVEFQKRGLPHAHILLWLDGEGIMV</sequence>
<gene>
    <name evidence="3" type="ORF">RIF29_20139</name>
</gene>
<keyword evidence="1" id="KW-0812">Transmembrane</keyword>
<comment type="caution">
    <text evidence="3">The sequence shown here is derived from an EMBL/GenBank/DDBJ whole genome shotgun (WGS) entry which is preliminary data.</text>
</comment>
<reference evidence="3 4" key="1">
    <citation type="submission" date="2024-01" db="EMBL/GenBank/DDBJ databases">
        <title>The genomes of 5 underutilized Papilionoideae crops provide insights into root nodulation and disease resistanc.</title>
        <authorList>
            <person name="Yuan L."/>
        </authorList>
    </citation>
    <scope>NUCLEOTIDE SEQUENCE [LARGE SCALE GENOMIC DNA]</scope>
    <source>
        <strain evidence="3">ZHUSHIDOU_FW_LH</strain>
        <tissue evidence="3">Leaf</tissue>
    </source>
</reference>
<keyword evidence="4" id="KW-1185">Reference proteome</keyword>
<keyword evidence="1" id="KW-1133">Transmembrane helix</keyword>
<feature type="domain" description="Helitron helicase-like" evidence="2">
    <location>
        <begin position="195"/>
        <end position="235"/>
    </location>
</feature>
<accession>A0AAN9F519</accession>
<protein>
    <recommendedName>
        <fullName evidence="2">Helitron helicase-like domain-containing protein</fullName>
    </recommendedName>
</protein>
<dbReference type="EMBL" id="JAYWIO010000004">
    <property type="protein sequence ID" value="KAK7267465.1"/>
    <property type="molecule type" value="Genomic_DNA"/>
</dbReference>
<dbReference type="Proteomes" id="UP001372338">
    <property type="component" value="Unassembled WGS sequence"/>
</dbReference>
<dbReference type="Pfam" id="PF14214">
    <property type="entry name" value="Helitron_like_N"/>
    <property type="match status" value="1"/>
</dbReference>
<evidence type="ECO:0000256" key="1">
    <source>
        <dbReference type="SAM" id="Phobius"/>
    </source>
</evidence>